<dbReference type="EMBL" id="KZ819516">
    <property type="protein sequence ID" value="PWN38920.1"/>
    <property type="molecule type" value="Genomic_DNA"/>
</dbReference>
<dbReference type="AlphaFoldDB" id="A0A316VNM4"/>
<name>A0A316VNM4_9BASI</name>
<dbReference type="GeneID" id="37039369"/>
<dbReference type="InParanoid" id="A0A316VNM4"/>
<accession>A0A316VNM4</accession>
<dbReference type="RefSeq" id="XP_025366080.1">
    <property type="nucleotide sequence ID" value="XM_025517499.1"/>
</dbReference>
<keyword evidence="2" id="KW-1185">Reference proteome</keyword>
<proteinExistence type="predicted"/>
<evidence type="ECO:0000313" key="2">
    <source>
        <dbReference type="Proteomes" id="UP000245783"/>
    </source>
</evidence>
<sequence>MRHLDPRSSILDLTHLRFSIRTYALTLGCFRKPRSARIDSRPCGRFVAVTSLPTPFASGLCAPLLSEAPNPRIFLVVIEWPEGCGMLSALLLLAPESHTQIVFLELLLRRSFNARLVHVITRRQQLASWNANWVYSRPHSLDAQPQETLIPHSLCERR</sequence>
<evidence type="ECO:0000313" key="1">
    <source>
        <dbReference type="EMBL" id="PWN38920.1"/>
    </source>
</evidence>
<organism evidence="1 2">
    <name type="scientific">Ceraceosorus guamensis</name>
    <dbReference type="NCBI Taxonomy" id="1522189"/>
    <lineage>
        <taxon>Eukaryota</taxon>
        <taxon>Fungi</taxon>
        <taxon>Dikarya</taxon>
        <taxon>Basidiomycota</taxon>
        <taxon>Ustilaginomycotina</taxon>
        <taxon>Exobasidiomycetes</taxon>
        <taxon>Ceraceosorales</taxon>
        <taxon>Ceraceosoraceae</taxon>
        <taxon>Ceraceosorus</taxon>
    </lineage>
</organism>
<gene>
    <name evidence="1" type="ORF">IE81DRAFT_63825</name>
</gene>
<protein>
    <submittedName>
        <fullName evidence="1">Uncharacterized protein</fullName>
    </submittedName>
</protein>
<reference evidence="1 2" key="1">
    <citation type="journal article" date="2018" name="Mol. Biol. Evol.">
        <title>Broad Genomic Sampling Reveals a Smut Pathogenic Ancestry of the Fungal Clade Ustilaginomycotina.</title>
        <authorList>
            <person name="Kijpornyongpan T."/>
            <person name="Mondo S.J."/>
            <person name="Barry K."/>
            <person name="Sandor L."/>
            <person name="Lee J."/>
            <person name="Lipzen A."/>
            <person name="Pangilinan J."/>
            <person name="LaButti K."/>
            <person name="Hainaut M."/>
            <person name="Henrissat B."/>
            <person name="Grigoriev I.V."/>
            <person name="Spatafora J.W."/>
            <person name="Aime M.C."/>
        </authorList>
    </citation>
    <scope>NUCLEOTIDE SEQUENCE [LARGE SCALE GENOMIC DNA]</scope>
    <source>
        <strain evidence="1 2">MCA 4658</strain>
    </source>
</reference>
<dbReference type="Proteomes" id="UP000245783">
    <property type="component" value="Unassembled WGS sequence"/>
</dbReference>